<keyword evidence="4" id="KW-1185">Reference proteome</keyword>
<protein>
    <submittedName>
        <fullName evidence="3">Uncharacterized protein</fullName>
    </submittedName>
</protein>
<feature type="region of interest" description="Disordered" evidence="2">
    <location>
        <begin position="505"/>
        <end position="533"/>
    </location>
</feature>
<feature type="compositionally biased region" description="Polar residues" evidence="2">
    <location>
        <begin position="338"/>
        <end position="358"/>
    </location>
</feature>
<comment type="caution">
    <text evidence="3">The sequence shown here is derived from an EMBL/GenBank/DDBJ whole genome shotgun (WGS) entry which is preliminary data.</text>
</comment>
<feature type="compositionally biased region" description="Acidic residues" evidence="2">
    <location>
        <begin position="53"/>
        <end position="82"/>
    </location>
</feature>
<evidence type="ECO:0000313" key="3">
    <source>
        <dbReference type="EMBL" id="CAL4224751.1"/>
    </source>
</evidence>
<feature type="compositionally biased region" description="Acidic residues" evidence="2">
    <location>
        <begin position="214"/>
        <end position="227"/>
    </location>
</feature>
<feature type="compositionally biased region" description="Polar residues" evidence="2">
    <location>
        <begin position="103"/>
        <end position="113"/>
    </location>
</feature>
<name>A0AAV2SPL6_MEGNR</name>
<proteinExistence type="predicted"/>
<accession>A0AAV2SPL6</accession>
<evidence type="ECO:0000256" key="2">
    <source>
        <dbReference type="SAM" id="MobiDB-lite"/>
    </source>
</evidence>
<dbReference type="Proteomes" id="UP001497623">
    <property type="component" value="Unassembled WGS sequence"/>
</dbReference>
<feature type="compositionally biased region" description="Polar residues" evidence="2">
    <location>
        <begin position="292"/>
        <end position="309"/>
    </location>
</feature>
<gene>
    <name evidence="3" type="ORF">MNOR_LOCUS39337</name>
</gene>
<feature type="compositionally biased region" description="Basic and acidic residues" evidence="2">
    <location>
        <begin position="372"/>
        <end position="383"/>
    </location>
</feature>
<evidence type="ECO:0000313" key="4">
    <source>
        <dbReference type="Proteomes" id="UP001497623"/>
    </source>
</evidence>
<feature type="compositionally biased region" description="Low complexity" evidence="2">
    <location>
        <begin position="359"/>
        <end position="371"/>
    </location>
</feature>
<feature type="compositionally biased region" description="Basic and acidic residues" evidence="2">
    <location>
        <begin position="234"/>
        <end position="244"/>
    </location>
</feature>
<feature type="compositionally biased region" description="Basic and acidic residues" evidence="2">
    <location>
        <begin position="505"/>
        <end position="520"/>
    </location>
</feature>
<sequence>MEPQKICEIDDDTQDEEPKQTYSSEMIWKVHYANHERRNQSRHHNNHASLETSLEDFGSDEDDGEQDEDDRNCDESEGETDYATDYGRDGDDEGDGGDGYETAFNQDTATEIASDSDESGCETEVSFKASTVELNKIVKDIDKEDEIEKVKVNHFEKMERIDNVGTRENNYSEAQIVKKVNRKESQVLILLETETDDEDSDVGETDVCGFSDSDSSECDSDNEEIEDAVTLVEHPYKINREENISRTSTEGSQLDEAKGARPRSRLSSSGDSLSNKSQLQNGNSEFKVEKQFQPSGNSELTVEKQSNTVEIEEKCKNKTNLTPSKRPFRKSIEEYSRPQMSRSTTITSKEKVTLSQSQKSLKVTTTSNKVKTTQEEPPGKEIVQKRELPHTPPDLVMMKSRIQNLRRIINTKNDEIKELKNMLKLDKEQAITEALKTQKDKQSLQRSNITINRSIELGNLRRERATLRKEKDNLRAELRKTSSTERHKATELRRAQLEKEKKLKLAAQAERREKVRESKALQEISKTLSYKEK</sequence>
<feature type="non-terminal residue" evidence="3">
    <location>
        <position position="533"/>
    </location>
</feature>
<dbReference type="EMBL" id="CAXKWB010100773">
    <property type="protein sequence ID" value="CAL4224751.1"/>
    <property type="molecule type" value="Genomic_DNA"/>
</dbReference>
<feature type="region of interest" description="Disordered" evidence="2">
    <location>
        <begin position="1"/>
        <end position="124"/>
    </location>
</feature>
<reference evidence="3 4" key="1">
    <citation type="submission" date="2024-05" db="EMBL/GenBank/DDBJ databases">
        <authorList>
            <person name="Wallberg A."/>
        </authorList>
    </citation>
    <scope>NUCLEOTIDE SEQUENCE [LARGE SCALE GENOMIC DNA]</scope>
</reference>
<feature type="coiled-coil region" evidence="1">
    <location>
        <begin position="402"/>
        <end position="429"/>
    </location>
</feature>
<feature type="compositionally biased region" description="Polar residues" evidence="2">
    <location>
        <begin position="524"/>
        <end position="533"/>
    </location>
</feature>
<feature type="region of interest" description="Disordered" evidence="2">
    <location>
        <begin position="192"/>
        <end position="383"/>
    </location>
</feature>
<feature type="compositionally biased region" description="Low complexity" evidence="2">
    <location>
        <begin position="265"/>
        <end position="279"/>
    </location>
</feature>
<evidence type="ECO:0000256" key="1">
    <source>
        <dbReference type="SAM" id="Coils"/>
    </source>
</evidence>
<organism evidence="3 4">
    <name type="scientific">Meganyctiphanes norvegica</name>
    <name type="common">Northern krill</name>
    <name type="synonym">Thysanopoda norvegica</name>
    <dbReference type="NCBI Taxonomy" id="48144"/>
    <lineage>
        <taxon>Eukaryota</taxon>
        <taxon>Metazoa</taxon>
        <taxon>Ecdysozoa</taxon>
        <taxon>Arthropoda</taxon>
        <taxon>Crustacea</taxon>
        <taxon>Multicrustacea</taxon>
        <taxon>Malacostraca</taxon>
        <taxon>Eumalacostraca</taxon>
        <taxon>Eucarida</taxon>
        <taxon>Euphausiacea</taxon>
        <taxon>Euphausiidae</taxon>
        <taxon>Meganyctiphanes</taxon>
    </lineage>
</organism>
<keyword evidence="1" id="KW-0175">Coiled coil</keyword>
<feature type="compositionally biased region" description="Acidic residues" evidence="2">
    <location>
        <begin position="193"/>
        <end position="204"/>
    </location>
</feature>
<dbReference type="AlphaFoldDB" id="A0AAV2SPL6"/>